<dbReference type="PROSITE" id="PS50192">
    <property type="entry name" value="T_SNARE"/>
    <property type="match status" value="1"/>
</dbReference>
<accession>A0A0H2RX19</accession>
<dbReference type="InterPro" id="IPR000727">
    <property type="entry name" value="T_SNARE_dom"/>
</dbReference>
<dbReference type="GO" id="GO:0016192">
    <property type="term" value="P:vesicle-mediated transport"/>
    <property type="evidence" value="ECO:0007669"/>
    <property type="project" value="UniProtKB-ARBA"/>
</dbReference>
<dbReference type="GO" id="GO:0097576">
    <property type="term" value="P:vacuole fusion"/>
    <property type="evidence" value="ECO:0007669"/>
    <property type="project" value="UniProtKB-ARBA"/>
</dbReference>
<dbReference type="Pfam" id="PF00787">
    <property type="entry name" value="PX"/>
    <property type="match status" value="1"/>
</dbReference>
<comment type="subcellular location">
    <subcellularLocation>
        <location evidence="1">Vacuole</location>
    </subcellularLocation>
</comment>
<dbReference type="SMART" id="SM00312">
    <property type="entry name" value="PX"/>
    <property type="match status" value="1"/>
</dbReference>
<name>A0A0H2RX19_9AGAM</name>
<dbReference type="PANTHER" id="PTHR22775">
    <property type="entry name" value="SORTING NEXIN"/>
    <property type="match status" value="1"/>
</dbReference>
<evidence type="ECO:0000313" key="8">
    <source>
        <dbReference type="Proteomes" id="UP000053477"/>
    </source>
</evidence>
<sequence>MTAIQAISIQGHEERKDPKPHIVYRIQVRASVRSWQMWRRYSEFVDLNADLTKETGSLPPCTLPPKHALSNPLWRSRTDEKMLQEREDGLEKYLRAILSSKDDVWRESSAFKAFLGVPLGRQGTLEGGSSSEFTSASWLDEHVDLQSKIREIRADVNKRDSLSDRGDVSAAHTTNVMAKKKLAGILTRLGTLTEGVRSLAMGGMSEGEVQRRSDMVARLQDDCEKLSKMLIIARSSTRSSSMLGADKEAPVEARSNLFSGAASTASKPFGRVFGAPAAEPQETAVTRPLDDEGLVQLQQVQMDQQDQQLSQLSSILLRQKQLGLAIHQEVAEQNELLDGLSGDVDRTGTKLDAARKQLRRLE</sequence>
<dbReference type="SUPFAM" id="SSF58038">
    <property type="entry name" value="SNARE fusion complex"/>
    <property type="match status" value="1"/>
</dbReference>
<evidence type="ECO:0000256" key="3">
    <source>
        <dbReference type="ARBA" id="ARBA00023054"/>
    </source>
</evidence>
<dbReference type="PROSITE" id="PS50195">
    <property type="entry name" value="PX"/>
    <property type="match status" value="1"/>
</dbReference>
<dbReference type="GO" id="GO:0035091">
    <property type="term" value="F:phosphatidylinositol binding"/>
    <property type="evidence" value="ECO:0007669"/>
    <property type="project" value="InterPro"/>
</dbReference>
<organism evidence="7 8">
    <name type="scientific">Schizopora paradoxa</name>
    <dbReference type="NCBI Taxonomy" id="27342"/>
    <lineage>
        <taxon>Eukaryota</taxon>
        <taxon>Fungi</taxon>
        <taxon>Dikarya</taxon>
        <taxon>Basidiomycota</taxon>
        <taxon>Agaricomycotina</taxon>
        <taxon>Agaricomycetes</taxon>
        <taxon>Hymenochaetales</taxon>
        <taxon>Schizoporaceae</taxon>
        <taxon>Schizopora</taxon>
    </lineage>
</organism>
<feature type="domain" description="PX" evidence="6">
    <location>
        <begin position="2"/>
        <end position="121"/>
    </location>
</feature>
<dbReference type="OrthoDB" id="428895at2759"/>
<dbReference type="InterPro" id="IPR036871">
    <property type="entry name" value="PX_dom_sf"/>
</dbReference>
<dbReference type="GO" id="GO:0007034">
    <property type="term" value="P:vacuolar transport"/>
    <property type="evidence" value="ECO:0007669"/>
    <property type="project" value="UniProtKB-ARBA"/>
</dbReference>
<evidence type="ECO:0000256" key="4">
    <source>
        <dbReference type="ARBA" id="ARBA00054927"/>
    </source>
</evidence>
<evidence type="ECO:0000259" key="5">
    <source>
        <dbReference type="PROSITE" id="PS50192"/>
    </source>
</evidence>
<dbReference type="InterPro" id="IPR001683">
    <property type="entry name" value="PX_dom"/>
</dbReference>
<keyword evidence="2" id="KW-0926">Vacuole</keyword>
<proteinExistence type="predicted"/>
<dbReference type="InParanoid" id="A0A0H2RX19"/>
<dbReference type="Gene3D" id="1.20.5.110">
    <property type="match status" value="1"/>
</dbReference>
<dbReference type="SMART" id="SM00397">
    <property type="entry name" value="t_SNARE"/>
    <property type="match status" value="1"/>
</dbReference>
<dbReference type="GO" id="GO:0000329">
    <property type="term" value="C:fungal-type vacuole membrane"/>
    <property type="evidence" value="ECO:0007669"/>
    <property type="project" value="UniProtKB-ARBA"/>
</dbReference>
<evidence type="ECO:0000256" key="2">
    <source>
        <dbReference type="ARBA" id="ARBA00022554"/>
    </source>
</evidence>
<dbReference type="Proteomes" id="UP000053477">
    <property type="component" value="Unassembled WGS sequence"/>
</dbReference>
<dbReference type="STRING" id="27342.A0A0H2RX19"/>
<evidence type="ECO:0000259" key="6">
    <source>
        <dbReference type="PROSITE" id="PS50195"/>
    </source>
</evidence>
<evidence type="ECO:0000313" key="7">
    <source>
        <dbReference type="EMBL" id="KLO13933.1"/>
    </source>
</evidence>
<comment type="function">
    <text evidence="4">Essential for proper morphogenesis of the vacuole. May exist as structural reinforcement on the surface of the vacuolar membrane and be required for maintenance against rupture by osmotic pressure.</text>
</comment>
<reference evidence="7 8" key="1">
    <citation type="submission" date="2015-04" db="EMBL/GenBank/DDBJ databases">
        <title>Complete genome sequence of Schizopora paradoxa KUC8140, a cosmopolitan wood degrader in East Asia.</title>
        <authorList>
            <consortium name="DOE Joint Genome Institute"/>
            <person name="Min B."/>
            <person name="Park H."/>
            <person name="Jang Y."/>
            <person name="Kim J.-J."/>
            <person name="Kim K.H."/>
            <person name="Pangilinan J."/>
            <person name="Lipzen A."/>
            <person name="Riley R."/>
            <person name="Grigoriev I.V."/>
            <person name="Spatafora J.W."/>
            <person name="Choi I.-G."/>
        </authorList>
    </citation>
    <scope>NUCLEOTIDE SEQUENCE [LARGE SCALE GENOMIC DNA]</scope>
    <source>
        <strain evidence="7 8">KUC8140</strain>
    </source>
</reference>
<dbReference type="AlphaFoldDB" id="A0A0H2RX19"/>
<evidence type="ECO:0000256" key="1">
    <source>
        <dbReference type="ARBA" id="ARBA00004116"/>
    </source>
</evidence>
<dbReference type="PANTHER" id="PTHR22775:SF3">
    <property type="entry name" value="SORTING NEXIN-13"/>
    <property type="match status" value="1"/>
</dbReference>
<dbReference type="CDD" id="cd15858">
    <property type="entry name" value="SNARE_VAM7"/>
    <property type="match status" value="1"/>
</dbReference>
<gene>
    <name evidence="7" type="ORF">SCHPADRAFT_996946</name>
</gene>
<dbReference type="CDD" id="cd06897">
    <property type="entry name" value="PX_SNARE"/>
    <property type="match status" value="1"/>
</dbReference>
<dbReference type="FunFam" id="1.20.5.110:FF:000058">
    <property type="entry name" value="VAM7p Vacuolar SNARE protein"/>
    <property type="match status" value="1"/>
</dbReference>
<dbReference type="EMBL" id="KQ085951">
    <property type="protein sequence ID" value="KLO13933.1"/>
    <property type="molecule type" value="Genomic_DNA"/>
</dbReference>
<dbReference type="Gene3D" id="3.30.1520.10">
    <property type="entry name" value="Phox-like domain"/>
    <property type="match status" value="1"/>
</dbReference>
<keyword evidence="8" id="KW-1185">Reference proteome</keyword>
<dbReference type="SUPFAM" id="SSF64268">
    <property type="entry name" value="PX domain"/>
    <property type="match status" value="1"/>
</dbReference>
<protein>
    <submittedName>
        <fullName evidence="7">Syntaxin</fullName>
    </submittedName>
</protein>
<feature type="domain" description="T-SNARE coiled-coil homology" evidence="5">
    <location>
        <begin position="299"/>
        <end position="361"/>
    </location>
</feature>
<dbReference type="FunCoup" id="A0A0H2RX19">
    <property type="interactions" value="49"/>
</dbReference>
<keyword evidence="3" id="KW-0175">Coiled coil</keyword>